<evidence type="ECO:0000313" key="2">
    <source>
        <dbReference type="Proteomes" id="UP000824192"/>
    </source>
</evidence>
<dbReference type="SUPFAM" id="SSF53335">
    <property type="entry name" value="S-adenosyl-L-methionine-dependent methyltransferases"/>
    <property type="match status" value="1"/>
</dbReference>
<dbReference type="AlphaFoldDB" id="A0A9D1UMT3"/>
<dbReference type="PANTHER" id="PTHR38451:SF1">
    <property type="entry name" value="TRNA (ADENINE(22)-N(1))-METHYLTRANSFERASE"/>
    <property type="match status" value="1"/>
</dbReference>
<name>A0A9D1UMT3_9FIRM</name>
<reference evidence="1" key="2">
    <citation type="submission" date="2021-04" db="EMBL/GenBank/DDBJ databases">
        <authorList>
            <person name="Gilroy R."/>
        </authorList>
    </citation>
    <scope>NUCLEOTIDE SEQUENCE</scope>
    <source>
        <strain evidence="1">ChiGjej6B6-1540</strain>
    </source>
</reference>
<organism evidence="1 2">
    <name type="scientific">Candidatus Flavonifractor merdipullorum</name>
    <dbReference type="NCBI Taxonomy" id="2838590"/>
    <lineage>
        <taxon>Bacteria</taxon>
        <taxon>Bacillati</taxon>
        <taxon>Bacillota</taxon>
        <taxon>Clostridia</taxon>
        <taxon>Eubacteriales</taxon>
        <taxon>Oscillospiraceae</taxon>
        <taxon>Flavonifractor</taxon>
    </lineage>
</organism>
<dbReference type="Proteomes" id="UP000824192">
    <property type="component" value="Unassembled WGS sequence"/>
</dbReference>
<keyword evidence="1" id="KW-0808">Transferase</keyword>
<evidence type="ECO:0000313" key="1">
    <source>
        <dbReference type="EMBL" id="HIW93537.1"/>
    </source>
</evidence>
<dbReference type="Gene3D" id="3.40.50.150">
    <property type="entry name" value="Vaccinia Virus protein VP39"/>
    <property type="match status" value="1"/>
</dbReference>
<gene>
    <name evidence="1" type="ORF">H9868_03250</name>
</gene>
<dbReference type="PANTHER" id="PTHR38451">
    <property type="entry name" value="TRNA (ADENINE(22)-N(1))-METHYLTRANSFERASE"/>
    <property type="match status" value="1"/>
</dbReference>
<dbReference type="InterPro" id="IPR029063">
    <property type="entry name" value="SAM-dependent_MTases_sf"/>
</dbReference>
<accession>A0A9D1UMT3</accession>
<keyword evidence="1" id="KW-0489">Methyltransferase</keyword>
<comment type="caution">
    <text evidence="1">The sequence shown here is derived from an EMBL/GenBank/DDBJ whole genome shotgun (WGS) entry which is preliminary data.</text>
</comment>
<proteinExistence type="predicted"/>
<dbReference type="EMBL" id="DXGA01000071">
    <property type="protein sequence ID" value="HIW93537.1"/>
    <property type="molecule type" value="Genomic_DNA"/>
</dbReference>
<protein>
    <submittedName>
        <fullName evidence="1">Class I SAM-dependent methyltransferase</fullName>
    </submittedName>
</protein>
<dbReference type="GO" id="GO:0160105">
    <property type="term" value="F:tRNA (adenine(22)-N1)-methyltransferase activity"/>
    <property type="evidence" value="ECO:0007669"/>
    <property type="project" value="InterPro"/>
</dbReference>
<dbReference type="Pfam" id="PF12847">
    <property type="entry name" value="Methyltransf_18"/>
    <property type="match status" value="1"/>
</dbReference>
<reference evidence="1" key="1">
    <citation type="journal article" date="2021" name="PeerJ">
        <title>Extensive microbial diversity within the chicken gut microbiome revealed by metagenomics and culture.</title>
        <authorList>
            <person name="Gilroy R."/>
            <person name="Ravi A."/>
            <person name="Getino M."/>
            <person name="Pursley I."/>
            <person name="Horton D.L."/>
            <person name="Alikhan N.F."/>
            <person name="Baker D."/>
            <person name="Gharbi K."/>
            <person name="Hall N."/>
            <person name="Watson M."/>
            <person name="Adriaenssens E.M."/>
            <person name="Foster-Nyarko E."/>
            <person name="Jarju S."/>
            <person name="Secka A."/>
            <person name="Antonio M."/>
            <person name="Oren A."/>
            <person name="Chaudhuri R.R."/>
            <person name="La Ragione R."/>
            <person name="Hildebrand F."/>
            <person name="Pallen M.J."/>
        </authorList>
    </citation>
    <scope>NUCLEOTIDE SEQUENCE</scope>
    <source>
        <strain evidence="1">ChiGjej6B6-1540</strain>
    </source>
</reference>
<dbReference type="PIRSF" id="PIRSF018637">
    <property type="entry name" value="TrmK"/>
    <property type="match status" value="1"/>
</dbReference>
<sequence length="234" mass="25936">MRPIELSPRLRAVADLVPEGAKFVDVGTDHAYLPVYLIQRGVLTHAVVSDLREGPLDRARQTAAHYGLTERLSFRLCDGLARVMPEEGETIAIAGMGGETIAAILNAAPWTKLGKRRLILQPMSALPDLRRWLARAGYTILREVLCQEGPKLYTVLLVEPGEMPPLSPAECWVGRQETGKDDPLRPALLEGQKKRVERALGGIAHSSRPEDIPWRQELEQVLAGLETMQKELEV</sequence>
<dbReference type="InterPro" id="IPR006901">
    <property type="entry name" value="TrmK"/>
</dbReference>
<dbReference type="GO" id="GO:0032259">
    <property type="term" value="P:methylation"/>
    <property type="evidence" value="ECO:0007669"/>
    <property type="project" value="UniProtKB-KW"/>
</dbReference>